<organism evidence="1 2">
    <name type="scientific">Oidiodendron maius (strain Zn)</name>
    <dbReference type="NCBI Taxonomy" id="913774"/>
    <lineage>
        <taxon>Eukaryota</taxon>
        <taxon>Fungi</taxon>
        <taxon>Dikarya</taxon>
        <taxon>Ascomycota</taxon>
        <taxon>Pezizomycotina</taxon>
        <taxon>Leotiomycetes</taxon>
        <taxon>Leotiomycetes incertae sedis</taxon>
        <taxon>Myxotrichaceae</taxon>
        <taxon>Oidiodendron</taxon>
    </lineage>
</organism>
<dbReference type="InParanoid" id="A0A0C3HVS8"/>
<proteinExistence type="predicted"/>
<dbReference type="Proteomes" id="UP000054321">
    <property type="component" value="Unassembled WGS sequence"/>
</dbReference>
<accession>A0A0C3HVS8</accession>
<reference evidence="1 2" key="1">
    <citation type="submission" date="2014-04" db="EMBL/GenBank/DDBJ databases">
        <authorList>
            <consortium name="DOE Joint Genome Institute"/>
            <person name="Kuo A."/>
            <person name="Martino E."/>
            <person name="Perotto S."/>
            <person name="Kohler A."/>
            <person name="Nagy L.G."/>
            <person name="Floudas D."/>
            <person name="Copeland A."/>
            <person name="Barry K.W."/>
            <person name="Cichocki N."/>
            <person name="Veneault-Fourrey C."/>
            <person name="LaButti K."/>
            <person name="Lindquist E.A."/>
            <person name="Lipzen A."/>
            <person name="Lundell T."/>
            <person name="Morin E."/>
            <person name="Murat C."/>
            <person name="Sun H."/>
            <person name="Tunlid A."/>
            <person name="Henrissat B."/>
            <person name="Grigoriev I.V."/>
            <person name="Hibbett D.S."/>
            <person name="Martin F."/>
            <person name="Nordberg H.P."/>
            <person name="Cantor M.N."/>
            <person name="Hua S.X."/>
        </authorList>
    </citation>
    <scope>NUCLEOTIDE SEQUENCE [LARGE SCALE GENOMIC DNA]</scope>
    <source>
        <strain evidence="1 2">Zn</strain>
    </source>
</reference>
<dbReference type="EMBL" id="KN832871">
    <property type="protein sequence ID" value="KIN06352.1"/>
    <property type="molecule type" value="Genomic_DNA"/>
</dbReference>
<protein>
    <submittedName>
        <fullName evidence="1">Uncharacterized protein</fullName>
    </submittedName>
</protein>
<evidence type="ECO:0000313" key="1">
    <source>
        <dbReference type="EMBL" id="KIN06352.1"/>
    </source>
</evidence>
<keyword evidence="2" id="KW-1185">Reference proteome</keyword>
<sequence length="112" mass="12436">MMEEVTVFIEISPPGVRHRNVYALNATMDDVASRVAFLIVAKKRSNNSVKAFYPSSKGGVSAIFKTNAIADRLIEGASYLEIAARPRRYLCLRNPQHPDLLEFVGGKYTSAF</sequence>
<evidence type="ECO:0000313" key="2">
    <source>
        <dbReference type="Proteomes" id="UP000054321"/>
    </source>
</evidence>
<gene>
    <name evidence="1" type="ORF">OIDMADRAFT_17279</name>
</gene>
<dbReference type="HOGENOM" id="CLU_2146587_0_0_1"/>
<dbReference type="OrthoDB" id="4366281at2759"/>
<dbReference type="AlphaFoldDB" id="A0A0C3HVS8"/>
<reference evidence="2" key="2">
    <citation type="submission" date="2015-01" db="EMBL/GenBank/DDBJ databases">
        <title>Evolutionary Origins and Diversification of the Mycorrhizal Mutualists.</title>
        <authorList>
            <consortium name="DOE Joint Genome Institute"/>
            <consortium name="Mycorrhizal Genomics Consortium"/>
            <person name="Kohler A."/>
            <person name="Kuo A."/>
            <person name="Nagy L.G."/>
            <person name="Floudas D."/>
            <person name="Copeland A."/>
            <person name="Barry K.W."/>
            <person name="Cichocki N."/>
            <person name="Veneault-Fourrey C."/>
            <person name="LaButti K."/>
            <person name="Lindquist E.A."/>
            <person name="Lipzen A."/>
            <person name="Lundell T."/>
            <person name="Morin E."/>
            <person name="Murat C."/>
            <person name="Riley R."/>
            <person name="Ohm R."/>
            <person name="Sun H."/>
            <person name="Tunlid A."/>
            <person name="Henrissat B."/>
            <person name="Grigoriev I.V."/>
            <person name="Hibbett D.S."/>
            <person name="Martin F."/>
        </authorList>
    </citation>
    <scope>NUCLEOTIDE SEQUENCE [LARGE SCALE GENOMIC DNA]</scope>
    <source>
        <strain evidence="2">Zn</strain>
    </source>
</reference>
<name>A0A0C3HVS8_OIDMZ</name>